<dbReference type="Proteomes" id="UP000439903">
    <property type="component" value="Unassembled WGS sequence"/>
</dbReference>
<keyword evidence="4 7" id="KW-1133">Transmembrane helix</keyword>
<keyword evidence="5" id="KW-0406">Ion transport</keyword>
<evidence type="ECO:0000256" key="2">
    <source>
        <dbReference type="ARBA" id="ARBA00022448"/>
    </source>
</evidence>
<name>A0A8H4EUA9_GIGMA</name>
<evidence type="ECO:0000313" key="9">
    <source>
        <dbReference type="Proteomes" id="UP000439903"/>
    </source>
</evidence>
<dbReference type="GO" id="GO:0016020">
    <property type="term" value="C:membrane"/>
    <property type="evidence" value="ECO:0007669"/>
    <property type="project" value="UniProtKB-SubCell"/>
</dbReference>
<evidence type="ECO:0000256" key="6">
    <source>
        <dbReference type="ARBA" id="ARBA00023136"/>
    </source>
</evidence>
<accession>A0A8H4EUA9</accession>
<evidence type="ECO:0000256" key="1">
    <source>
        <dbReference type="ARBA" id="ARBA00004141"/>
    </source>
</evidence>
<evidence type="ECO:0000256" key="3">
    <source>
        <dbReference type="ARBA" id="ARBA00022692"/>
    </source>
</evidence>
<dbReference type="EMBL" id="WTPW01000043">
    <property type="protein sequence ID" value="KAF0555152.1"/>
    <property type="molecule type" value="Genomic_DNA"/>
</dbReference>
<proteinExistence type="predicted"/>
<keyword evidence="2" id="KW-0813">Transport</keyword>
<dbReference type="AlphaFoldDB" id="A0A8H4EUA9"/>
<evidence type="ECO:0000313" key="8">
    <source>
        <dbReference type="EMBL" id="KAF0555152.1"/>
    </source>
</evidence>
<feature type="transmembrane region" description="Helical" evidence="7">
    <location>
        <begin position="21"/>
        <end position="40"/>
    </location>
</feature>
<keyword evidence="9" id="KW-1185">Reference proteome</keyword>
<reference evidence="8 9" key="1">
    <citation type="journal article" date="2019" name="Environ. Microbiol.">
        <title>At the nexus of three kingdoms: the genome of the mycorrhizal fungus Gigaspora margarita provides insights into plant, endobacterial and fungal interactions.</title>
        <authorList>
            <person name="Venice F."/>
            <person name="Ghignone S."/>
            <person name="Salvioli di Fossalunga A."/>
            <person name="Amselem J."/>
            <person name="Novero M."/>
            <person name="Xianan X."/>
            <person name="Sedzielewska Toro K."/>
            <person name="Morin E."/>
            <person name="Lipzen A."/>
            <person name="Grigoriev I.V."/>
            <person name="Henrissat B."/>
            <person name="Martin F.M."/>
            <person name="Bonfante P."/>
        </authorList>
    </citation>
    <scope>NUCLEOTIDE SEQUENCE [LARGE SCALE GENOMIC DNA]</scope>
    <source>
        <strain evidence="8 9">BEG34</strain>
    </source>
</reference>
<dbReference type="Pfam" id="PF25539">
    <property type="entry name" value="Bestrophin_2"/>
    <property type="match status" value="1"/>
</dbReference>
<keyword evidence="3 7" id="KW-0812">Transmembrane</keyword>
<organism evidence="8 9">
    <name type="scientific">Gigaspora margarita</name>
    <dbReference type="NCBI Taxonomy" id="4874"/>
    <lineage>
        <taxon>Eukaryota</taxon>
        <taxon>Fungi</taxon>
        <taxon>Fungi incertae sedis</taxon>
        <taxon>Mucoromycota</taxon>
        <taxon>Glomeromycotina</taxon>
        <taxon>Glomeromycetes</taxon>
        <taxon>Diversisporales</taxon>
        <taxon>Gigasporaceae</taxon>
        <taxon>Gigaspora</taxon>
    </lineage>
</organism>
<keyword evidence="6 7" id="KW-0472">Membrane</keyword>
<dbReference type="InterPro" id="IPR044669">
    <property type="entry name" value="YneE/VCCN1/2-like"/>
</dbReference>
<evidence type="ECO:0000256" key="5">
    <source>
        <dbReference type="ARBA" id="ARBA00023065"/>
    </source>
</evidence>
<gene>
    <name evidence="8" type="ORF">F8M41_017918</name>
</gene>
<comment type="subcellular location">
    <subcellularLocation>
        <location evidence="1">Membrane</location>
        <topology evidence="1">Multi-pass membrane protein</topology>
    </subcellularLocation>
</comment>
<protein>
    <submittedName>
        <fullName evidence="8">Uncharacterized protein</fullName>
    </submittedName>
</protein>
<comment type="caution">
    <text evidence="8">The sequence shown here is derived from an EMBL/GenBank/DDBJ whole genome shotgun (WGS) entry which is preliminary data.</text>
</comment>
<sequence length="152" mass="17633">MNIITNKIERLCALLYAIKTAFLYAIINSIISIILTALYMTTYIKIPFKPEFINLITFIVSLLITSRTNNAYNRYLEGQSLWTKIRITVLDLAGFIRIHINNKEQKEYYTSILFISSSQPKITFELIKLTTLGLRLIQKKLLKLAKLALRLM</sequence>
<evidence type="ECO:0000256" key="4">
    <source>
        <dbReference type="ARBA" id="ARBA00022989"/>
    </source>
</evidence>
<evidence type="ECO:0000256" key="7">
    <source>
        <dbReference type="SAM" id="Phobius"/>
    </source>
</evidence>
<dbReference type="GO" id="GO:0005254">
    <property type="term" value="F:chloride channel activity"/>
    <property type="evidence" value="ECO:0007669"/>
    <property type="project" value="InterPro"/>
</dbReference>
<dbReference type="OrthoDB" id="1368at2759"/>